<dbReference type="SUPFAM" id="SSF111331">
    <property type="entry name" value="NAD kinase/diacylglycerol kinase-like"/>
    <property type="match status" value="1"/>
</dbReference>
<evidence type="ECO:0000256" key="1">
    <source>
        <dbReference type="ARBA" id="ARBA00022490"/>
    </source>
</evidence>
<dbReference type="PANTHER" id="PTHR40697:SF2">
    <property type="entry name" value="ATP-NAD KINASE-RELATED"/>
    <property type="match status" value="1"/>
</dbReference>
<keyword evidence="1" id="KW-0963">Cytoplasm</keyword>
<gene>
    <name evidence="2" type="ORF">SAMN05216586_101816</name>
</gene>
<dbReference type="InterPro" id="IPR039065">
    <property type="entry name" value="AcoX-like"/>
</dbReference>
<dbReference type="GO" id="GO:0006741">
    <property type="term" value="P:NADP+ biosynthetic process"/>
    <property type="evidence" value="ECO:0007669"/>
    <property type="project" value="InterPro"/>
</dbReference>
<dbReference type="AlphaFoldDB" id="A0AAQ1G526"/>
<dbReference type="GO" id="GO:0003951">
    <property type="term" value="F:NAD+ kinase activity"/>
    <property type="evidence" value="ECO:0007669"/>
    <property type="project" value="InterPro"/>
</dbReference>
<dbReference type="Pfam" id="PF20143">
    <property type="entry name" value="NAD_kinase_C"/>
    <property type="match status" value="1"/>
</dbReference>
<sequence>MENPIAEHHNTRFRLGLIINPLAGVGGRAALKGSDGVAKQALAMGVEPQAHSRVRQALESLLPLRDRIRLLAAPGVMGADLLTDMGFDCEVVGALSCPPETSAEDTETIARQMSELGVDLLLFAGGDGTARNICNQLDGRQLVLGIPAGVKIHSGVYAVNPRAAGELVALLVQGELVRLREADVRDIDEQAFRNGQVRTRHYGELSVPEEGRFVQQVKQGGREVETLVLDDIAAGLQEAQEDGTGWILGPGSTTLGLLEAMGLEGTLLGVDVLRDGEVILRDATEQQLWELVEQGGDWRILVTAIGGQGHILGRGNQQLSPRIIRAVGLDNLLVVATKTKLRSLAGRPFLVDTGDSSLDSELSGLRRVLSGYREEMLYPVNWKAE</sequence>
<keyword evidence="3" id="KW-1185">Reference proteome</keyword>
<dbReference type="InterPro" id="IPR017438">
    <property type="entry name" value="ATP-NAD_kinase_N"/>
</dbReference>
<dbReference type="Pfam" id="PF01513">
    <property type="entry name" value="NAD_kinase"/>
    <property type="match status" value="1"/>
</dbReference>
<dbReference type="GO" id="GO:0051287">
    <property type="term" value="F:NAD binding"/>
    <property type="evidence" value="ECO:0007669"/>
    <property type="project" value="UniProtKB-ARBA"/>
</dbReference>
<dbReference type="GO" id="GO:0005524">
    <property type="term" value="F:ATP binding"/>
    <property type="evidence" value="ECO:0007669"/>
    <property type="project" value="UniProtKB-ARBA"/>
</dbReference>
<dbReference type="InterPro" id="IPR016064">
    <property type="entry name" value="NAD/diacylglycerol_kinase_sf"/>
</dbReference>
<evidence type="ECO:0000313" key="2">
    <source>
        <dbReference type="EMBL" id="SEF73796.1"/>
    </source>
</evidence>
<protein>
    <submittedName>
        <fullName evidence="2">Predicted polyphosphate-or ATP-dependent NAD kinase</fullName>
    </submittedName>
</protein>
<comment type="caution">
    <text evidence="2">The sequence shown here is derived from an EMBL/GenBank/DDBJ whole genome shotgun (WGS) entry which is preliminary data.</text>
</comment>
<keyword evidence="2" id="KW-0418">Kinase</keyword>
<dbReference type="PANTHER" id="PTHR40697">
    <property type="entry name" value="ACETOIN CATABOLISM PROTEIN X"/>
    <property type="match status" value="1"/>
</dbReference>
<dbReference type="Proteomes" id="UP000243518">
    <property type="component" value="Unassembled WGS sequence"/>
</dbReference>
<dbReference type="RefSeq" id="WP_088273884.1">
    <property type="nucleotide sequence ID" value="NZ_FNVE01000001.1"/>
</dbReference>
<organism evidence="2 3">
    <name type="scientific">Halopseudomonas aestusnigri</name>
    <dbReference type="NCBI Taxonomy" id="857252"/>
    <lineage>
        <taxon>Bacteria</taxon>
        <taxon>Pseudomonadati</taxon>
        <taxon>Pseudomonadota</taxon>
        <taxon>Gammaproteobacteria</taxon>
        <taxon>Pseudomonadales</taxon>
        <taxon>Pseudomonadaceae</taxon>
        <taxon>Halopseudomonas</taxon>
    </lineage>
</organism>
<proteinExistence type="predicted"/>
<accession>A0AAQ1G526</accession>
<dbReference type="EMBL" id="FNVE01000001">
    <property type="protein sequence ID" value="SEF73796.1"/>
    <property type="molecule type" value="Genomic_DNA"/>
</dbReference>
<dbReference type="Gene3D" id="3.40.50.10330">
    <property type="entry name" value="Probable inorganic polyphosphate/atp-NAD kinase, domain 1"/>
    <property type="match status" value="1"/>
</dbReference>
<dbReference type="InterPro" id="IPR002504">
    <property type="entry name" value="NADK"/>
</dbReference>
<keyword evidence="2" id="KW-0808">Transferase</keyword>
<reference evidence="2 3" key="1">
    <citation type="submission" date="2016-10" db="EMBL/GenBank/DDBJ databases">
        <authorList>
            <person name="Varghese N."/>
            <person name="Submissions S."/>
        </authorList>
    </citation>
    <scope>NUCLEOTIDE SEQUENCE [LARGE SCALE GENOMIC DNA]</scope>
    <source>
        <strain evidence="2 3">CECT 8317</strain>
    </source>
</reference>
<dbReference type="PIRSF" id="PIRSF016907">
    <property type="entry name" value="Kin_ATP-NAD"/>
    <property type="match status" value="1"/>
</dbReference>
<name>A0AAQ1G526_9GAMM</name>
<dbReference type="InterPro" id="IPR011386">
    <property type="entry name" value="Put_ATP-NAD_kin"/>
</dbReference>
<evidence type="ECO:0000313" key="3">
    <source>
        <dbReference type="Proteomes" id="UP000243518"/>
    </source>
</evidence>